<dbReference type="HOGENOM" id="CLU_2036822_0_0_11"/>
<protein>
    <submittedName>
        <fullName evidence="1">Uncharacterized protein</fullName>
    </submittedName>
</protein>
<keyword evidence="2" id="KW-1185">Reference proteome</keyword>
<accession>C9YZT5</accession>
<proteinExistence type="predicted"/>
<dbReference type="AlphaFoldDB" id="C9YZT5"/>
<dbReference type="EMBL" id="FN554889">
    <property type="protein sequence ID" value="CBG74106.1"/>
    <property type="molecule type" value="Genomic_DNA"/>
</dbReference>
<evidence type="ECO:0000313" key="2">
    <source>
        <dbReference type="Proteomes" id="UP000001444"/>
    </source>
</evidence>
<dbReference type="KEGG" id="scb:SCAB_71122"/>
<gene>
    <name evidence="1" type="ordered locus">SCAB_71122</name>
</gene>
<evidence type="ECO:0000313" key="1">
    <source>
        <dbReference type="EMBL" id="CBG74106.1"/>
    </source>
</evidence>
<sequence>MGDGGGEVSGQYGEAVCSAVPVAAGVSEQLGHGFPRGAGAAGSEAVELRGGAEFGEGPVQGVVVEFGTDQEGGSASQHLWIRGRGSGGMDGGGGFGCVVGCGPVGLLAQFPAPLKSRAWCF</sequence>
<reference evidence="1 2" key="1">
    <citation type="journal article" date="2010" name="Mol. Plant Microbe Interact.">
        <title>Streptomyces scabies 87-22 contains a coronafacic acid-like biosynthetic cluster that contributes to plant-microbe interactions.</title>
        <authorList>
            <person name="Bignell D.R."/>
            <person name="Seipke R.F."/>
            <person name="Huguet-Tapia J.C."/>
            <person name="Chambers A.H."/>
            <person name="Parry R.J."/>
            <person name="Loria R."/>
        </authorList>
    </citation>
    <scope>NUCLEOTIDE SEQUENCE [LARGE SCALE GENOMIC DNA]</scope>
    <source>
        <strain evidence="1 2">87.22</strain>
    </source>
</reference>
<dbReference type="Proteomes" id="UP000001444">
    <property type="component" value="Chromosome"/>
</dbReference>
<name>C9YZT5_STRSW</name>
<organism evidence="1 2">
    <name type="scientific">Streptomyces scabiei (strain 87.22)</name>
    <dbReference type="NCBI Taxonomy" id="680198"/>
    <lineage>
        <taxon>Bacteria</taxon>
        <taxon>Bacillati</taxon>
        <taxon>Actinomycetota</taxon>
        <taxon>Actinomycetes</taxon>
        <taxon>Kitasatosporales</taxon>
        <taxon>Streptomycetaceae</taxon>
        <taxon>Streptomyces</taxon>
    </lineage>
</organism>